<proteinExistence type="predicted"/>
<evidence type="ECO:0000313" key="1">
    <source>
        <dbReference type="EMBL" id="KAG5601611.1"/>
    </source>
</evidence>
<dbReference type="EMBL" id="JACXVP010000006">
    <property type="protein sequence ID" value="KAG5601611.1"/>
    <property type="molecule type" value="Genomic_DNA"/>
</dbReference>
<name>A0A9J5YLH2_SOLCO</name>
<gene>
    <name evidence="1" type="ORF">H5410_032981</name>
</gene>
<dbReference type="AlphaFoldDB" id="A0A9J5YLH2"/>
<dbReference type="Proteomes" id="UP000824120">
    <property type="component" value="Chromosome 6"/>
</dbReference>
<dbReference type="OrthoDB" id="1305860at2759"/>
<reference evidence="1 2" key="1">
    <citation type="submission" date="2020-09" db="EMBL/GenBank/DDBJ databases">
        <title>De no assembly of potato wild relative species, Solanum commersonii.</title>
        <authorList>
            <person name="Cho K."/>
        </authorList>
    </citation>
    <scope>NUCLEOTIDE SEQUENCE [LARGE SCALE GENOMIC DNA]</scope>
    <source>
        <strain evidence="1">LZ3.2</strain>
        <tissue evidence="1">Leaf</tissue>
    </source>
</reference>
<sequence length="117" mass="13804">MPKINNVDTTERRNTIKMEVTPHSLPKLYVHSVVWKPPRLIYVGDIRYARAKGIGIKNQYRGRDSLANEVIDTQYTTEYNNFQELPSNIRRLINMDKAQIPNLRIRNRHINTQSQEQ</sequence>
<accession>A0A9J5YLH2</accession>
<organism evidence="1 2">
    <name type="scientific">Solanum commersonii</name>
    <name type="common">Commerson's wild potato</name>
    <name type="synonym">Commerson's nightshade</name>
    <dbReference type="NCBI Taxonomy" id="4109"/>
    <lineage>
        <taxon>Eukaryota</taxon>
        <taxon>Viridiplantae</taxon>
        <taxon>Streptophyta</taxon>
        <taxon>Embryophyta</taxon>
        <taxon>Tracheophyta</taxon>
        <taxon>Spermatophyta</taxon>
        <taxon>Magnoliopsida</taxon>
        <taxon>eudicotyledons</taxon>
        <taxon>Gunneridae</taxon>
        <taxon>Pentapetalae</taxon>
        <taxon>asterids</taxon>
        <taxon>lamiids</taxon>
        <taxon>Solanales</taxon>
        <taxon>Solanaceae</taxon>
        <taxon>Solanoideae</taxon>
        <taxon>Solaneae</taxon>
        <taxon>Solanum</taxon>
    </lineage>
</organism>
<evidence type="ECO:0000313" key="2">
    <source>
        <dbReference type="Proteomes" id="UP000824120"/>
    </source>
</evidence>
<comment type="caution">
    <text evidence="1">The sequence shown here is derived from an EMBL/GenBank/DDBJ whole genome shotgun (WGS) entry which is preliminary data.</text>
</comment>
<protein>
    <submittedName>
        <fullName evidence="1">Uncharacterized protein</fullName>
    </submittedName>
</protein>
<keyword evidence="2" id="KW-1185">Reference proteome</keyword>